<accession>A0A167JBX0</accession>
<dbReference type="EMBL" id="KV417301">
    <property type="protein sequence ID" value="KZO93435.1"/>
    <property type="molecule type" value="Genomic_DNA"/>
</dbReference>
<dbReference type="Proteomes" id="UP000076738">
    <property type="component" value="Unassembled WGS sequence"/>
</dbReference>
<name>A0A167JBX0_CALVF</name>
<dbReference type="OrthoDB" id="9974981at2759"/>
<sequence length="167" mass="18386">MRTGDGANEVFLDLKAGRYERSISGYRTGGASTGGRGRGRVPGIGWGSDSAPRVDPEQPLRLIGPEEAEPSRCRAYPISKRVGAVQRTSLNRVLADYQARTGKSVEVTRVPLEEVRARVQRDKGNIKSYIQLLFELDGTYGKEEEMNVDWPEFGPQGVVDAILSYKA</sequence>
<gene>
    <name evidence="2" type="ORF">CALVIDRAFT_529421</name>
</gene>
<evidence type="ECO:0000256" key="1">
    <source>
        <dbReference type="SAM" id="MobiDB-lite"/>
    </source>
</evidence>
<feature type="region of interest" description="Disordered" evidence="1">
    <location>
        <begin position="24"/>
        <end position="68"/>
    </location>
</feature>
<proteinExistence type="predicted"/>
<dbReference type="AlphaFoldDB" id="A0A167JBX0"/>
<protein>
    <submittedName>
        <fullName evidence="2">Uncharacterized protein</fullName>
    </submittedName>
</protein>
<feature type="compositionally biased region" description="Gly residues" evidence="1">
    <location>
        <begin position="27"/>
        <end position="46"/>
    </location>
</feature>
<reference evidence="2 3" key="1">
    <citation type="journal article" date="2016" name="Mol. Biol. Evol.">
        <title>Comparative Genomics of Early-Diverging Mushroom-Forming Fungi Provides Insights into the Origins of Lignocellulose Decay Capabilities.</title>
        <authorList>
            <person name="Nagy L.G."/>
            <person name="Riley R."/>
            <person name="Tritt A."/>
            <person name="Adam C."/>
            <person name="Daum C."/>
            <person name="Floudas D."/>
            <person name="Sun H."/>
            <person name="Yadav J.S."/>
            <person name="Pangilinan J."/>
            <person name="Larsson K.H."/>
            <person name="Matsuura K."/>
            <person name="Barry K."/>
            <person name="Labutti K."/>
            <person name="Kuo R."/>
            <person name="Ohm R.A."/>
            <person name="Bhattacharya S.S."/>
            <person name="Shirouzu T."/>
            <person name="Yoshinaga Y."/>
            <person name="Martin F.M."/>
            <person name="Grigoriev I.V."/>
            <person name="Hibbett D.S."/>
        </authorList>
    </citation>
    <scope>NUCLEOTIDE SEQUENCE [LARGE SCALE GENOMIC DNA]</scope>
    <source>
        <strain evidence="2 3">TUFC12733</strain>
    </source>
</reference>
<organism evidence="2 3">
    <name type="scientific">Calocera viscosa (strain TUFC12733)</name>
    <dbReference type="NCBI Taxonomy" id="1330018"/>
    <lineage>
        <taxon>Eukaryota</taxon>
        <taxon>Fungi</taxon>
        <taxon>Dikarya</taxon>
        <taxon>Basidiomycota</taxon>
        <taxon>Agaricomycotina</taxon>
        <taxon>Dacrymycetes</taxon>
        <taxon>Dacrymycetales</taxon>
        <taxon>Dacrymycetaceae</taxon>
        <taxon>Calocera</taxon>
    </lineage>
</organism>
<evidence type="ECO:0000313" key="2">
    <source>
        <dbReference type="EMBL" id="KZO93435.1"/>
    </source>
</evidence>
<evidence type="ECO:0000313" key="3">
    <source>
        <dbReference type="Proteomes" id="UP000076738"/>
    </source>
</evidence>
<keyword evidence="3" id="KW-1185">Reference proteome</keyword>